<name>A0A6A6KRX5_HEVBR</name>
<keyword evidence="5" id="KW-0378">Hydrolase</keyword>
<comment type="similarity">
    <text evidence="2 7">Belongs to the peptidase S8 family.</text>
</comment>
<keyword evidence="6" id="KW-0720">Serine protease</keyword>
<feature type="compositionally biased region" description="Low complexity" evidence="8">
    <location>
        <begin position="304"/>
        <end position="314"/>
    </location>
</feature>
<evidence type="ECO:0000313" key="12">
    <source>
        <dbReference type="Proteomes" id="UP000467840"/>
    </source>
</evidence>
<comment type="subcellular location">
    <subcellularLocation>
        <location evidence="1">Secreted</location>
    </subcellularLocation>
</comment>
<evidence type="ECO:0000256" key="3">
    <source>
        <dbReference type="ARBA" id="ARBA00022670"/>
    </source>
</evidence>
<dbReference type="Gene3D" id="3.30.70.80">
    <property type="entry name" value="Peptidase S8 propeptide/proteinase inhibitor I9"/>
    <property type="match status" value="1"/>
</dbReference>
<evidence type="ECO:0000256" key="7">
    <source>
        <dbReference type="PROSITE-ProRule" id="PRU01240"/>
    </source>
</evidence>
<dbReference type="PROSITE" id="PS51892">
    <property type="entry name" value="SUBTILASE"/>
    <property type="match status" value="1"/>
</dbReference>
<dbReference type="EMBL" id="JAAGAX010000015">
    <property type="protein sequence ID" value="KAF2291711.1"/>
    <property type="molecule type" value="Genomic_DNA"/>
</dbReference>
<keyword evidence="12" id="KW-1185">Reference proteome</keyword>
<proteinExistence type="inferred from homology"/>
<feature type="domain" description="Inhibitor I9" evidence="10">
    <location>
        <begin position="6"/>
        <end position="83"/>
    </location>
</feature>
<dbReference type="InterPro" id="IPR036852">
    <property type="entry name" value="Peptidase_S8/S53_dom_sf"/>
</dbReference>
<evidence type="ECO:0000256" key="4">
    <source>
        <dbReference type="ARBA" id="ARBA00022729"/>
    </source>
</evidence>
<evidence type="ECO:0000256" key="1">
    <source>
        <dbReference type="ARBA" id="ARBA00004613"/>
    </source>
</evidence>
<dbReference type="InterPro" id="IPR010259">
    <property type="entry name" value="S8pro/Inhibitor_I9"/>
</dbReference>
<dbReference type="SUPFAM" id="SSF52743">
    <property type="entry name" value="Subtilisin-like"/>
    <property type="match status" value="2"/>
</dbReference>
<dbReference type="Pfam" id="PF00082">
    <property type="entry name" value="Peptidase_S8"/>
    <property type="match status" value="1"/>
</dbReference>
<dbReference type="Proteomes" id="UP000467840">
    <property type="component" value="Chromosome 2"/>
</dbReference>
<dbReference type="Gene3D" id="3.40.50.200">
    <property type="entry name" value="Peptidase S8/S53 domain"/>
    <property type="match status" value="2"/>
</dbReference>
<dbReference type="GO" id="GO:0006508">
    <property type="term" value="P:proteolysis"/>
    <property type="evidence" value="ECO:0007669"/>
    <property type="project" value="UniProtKB-KW"/>
</dbReference>
<evidence type="ECO:0000256" key="8">
    <source>
        <dbReference type="SAM" id="MobiDB-lite"/>
    </source>
</evidence>
<evidence type="ECO:0008006" key="13">
    <source>
        <dbReference type="Google" id="ProtNLM"/>
    </source>
</evidence>
<evidence type="ECO:0000259" key="10">
    <source>
        <dbReference type="Pfam" id="PF05922"/>
    </source>
</evidence>
<dbReference type="AlphaFoldDB" id="A0A6A6KRX5"/>
<evidence type="ECO:0000259" key="9">
    <source>
        <dbReference type="Pfam" id="PF00082"/>
    </source>
</evidence>
<dbReference type="InterPro" id="IPR023828">
    <property type="entry name" value="Peptidase_S8_Ser-AS"/>
</dbReference>
<keyword evidence="4" id="KW-0732">Signal</keyword>
<keyword evidence="3" id="KW-0645">Protease</keyword>
<comment type="caution">
    <text evidence="11">The sequence shown here is derived from an EMBL/GenBank/DDBJ whole genome shotgun (WGS) entry which is preliminary data.</text>
</comment>
<dbReference type="PROSITE" id="PS00138">
    <property type="entry name" value="SUBTILASE_SER"/>
    <property type="match status" value="1"/>
</dbReference>
<gene>
    <name evidence="11" type="ORF">GH714_035311</name>
</gene>
<sequence length="322" mass="35014">MEAAMVHIIHMGSLPKGEYSPSSHDFNMLQEVVESSSVENSLSRSYKRSFNGFAAKLTASEVQKLARMEGVVSIFPSTTLKLHTTRSWDVVGFHETVRRKKTAESDVIVGVIDTGIWPESESFNDEGIDILAASSPIASPSNGPLDKRQVQYSILSGTSMSCPHAAGVASYVKSIHPDLSSAIKSAIMTTAWPMNNRTAKSVCSYGSGHINPVKAADPGLVYDADKEDYIKLLCGSATTGEAASYNMPNKEKNSIFMEERAEPCHLSSSLYYGGHDNYSQPPSSHISGSYPMFKRDGEEDDPNRSNSNGASRGNWWQGKVDT</sequence>
<feature type="region of interest" description="Disordered" evidence="8">
    <location>
        <begin position="277"/>
        <end position="322"/>
    </location>
</feature>
<dbReference type="InterPro" id="IPR037045">
    <property type="entry name" value="S8pro/Inhibitor_I9_sf"/>
</dbReference>
<dbReference type="Pfam" id="PF05922">
    <property type="entry name" value="Inhibitor_I9"/>
    <property type="match status" value="1"/>
</dbReference>
<organism evidence="11 12">
    <name type="scientific">Hevea brasiliensis</name>
    <name type="common">Para rubber tree</name>
    <name type="synonym">Siphonia brasiliensis</name>
    <dbReference type="NCBI Taxonomy" id="3981"/>
    <lineage>
        <taxon>Eukaryota</taxon>
        <taxon>Viridiplantae</taxon>
        <taxon>Streptophyta</taxon>
        <taxon>Embryophyta</taxon>
        <taxon>Tracheophyta</taxon>
        <taxon>Spermatophyta</taxon>
        <taxon>Magnoliopsida</taxon>
        <taxon>eudicotyledons</taxon>
        <taxon>Gunneridae</taxon>
        <taxon>Pentapetalae</taxon>
        <taxon>rosids</taxon>
        <taxon>fabids</taxon>
        <taxon>Malpighiales</taxon>
        <taxon>Euphorbiaceae</taxon>
        <taxon>Crotonoideae</taxon>
        <taxon>Micrandreae</taxon>
        <taxon>Hevea</taxon>
    </lineage>
</organism>
<dbReference type="InterPro" id="IPR045051">
    <property type="entry name" value="SBT"/>
</dbReference>
<dbReference type="GO" id="GO:0005576">
    <property type="term" value="C:extracellular region"/>
    <property type="evidence" value="ECO:0007669"/>
    <property type="project" value="UniProtKB-SubCell"/>
</dbReference>
<evidence type="ECO:0000256" key="2">
    <source>
        <dbReference type="ARBA" id="ARBA00011073"/>
    </source>
</evidence>
<feature type="domain" description="Peptidase S8/S53" evidence="9">
    <location>
        <begin position="146"/>
        <end position="200"/>
    </location>
</feature>
<comment type="caution">
    <text evidence="7">Lacks conserved residue(s) required for the propagation of feature annotation.</text>
</comment>
<dbReference type="GO" id="GO:0004252">
    <property type="term" value="F:serine-type endopeptidase activity"/>
    <property type="evidence" value="ECO:0007669"/>
    <property type="project" value="InterPro"/>
</dbReference>
<evidence type="ECO:0000256" key="6">
    <source>
        <dbReference type="ARBA" id="ARBA00022825"/>
    </source>
</evidence>
<accession>A0A6A6KRX5</accession>
<dbReference type="PANTHER" id="PTHR10795">
    <property type="entry name" value="PROPROTEIN CONVERTASE SUBTILISIN/KEXIN"/>
    <property type="match status" value="1"/>
</dbReference>
<reference evidence="11 12" key="1">
    <citation type="journal article" date="2020" name="Mol. Plant">
        <title>The Chromosome-Based Rubber Tree Genome Provides New Insights into Spurge Genome Evolution and Rubber Biosynthesis.</title>
        <authorList>
            <person name="Liu J."/>
            <person name="Shi C."/>
            <person name="Shi C.C."/>
            <person name="Li W."/>
            <person name="Zhang Q.J."/>
            <person name="Zhang Y."/>
            <person name="Li K."/>
            <person name="Lu H.F."/>
            <person name="Shi C."/>
            <person name="Zhu S.T."/>
            <person name="Xiao Z.Y."/>
            <person name="Nan H."/>
            <person name="Yue Y."/>
            <person name="Zhu X.G."/>
            <person name="Wu Y."/>
            <person name="Hong X.N."/>
            <person name="Fan G.Y."/>
            <person name="Tong Y."/>
            <person name="Zhang D."/>
            <person name="Mao C.L."/>
            <person name="Liu Y.L."/>
            <person name="Hao S.J."/>
            <person name="Liu W.Q."/>
            <person name="Lv M.Q."/>
            <person name="Zhang H.B."/>
            <person name="Liu Y."/>
            <person name="Hu-Tang G.R."/>
            <person name="Wang J.P."/>
            <person name="Wang J.H."/>
            <person name="Sun Y.H."/>
            <person name="Ni S.B."/>
            <person name="Chen W.B."/>
            <person name="Zhang X.C."/>
            <person name="Jiao Y.N."/>
            <person name="Eichler E.E."/>
            <person name="Li G.H."/>
            <person name="Liu X."/>
            <person name="Gao L.Z."/>
        </authorList>
    </citation>
    <scope>NUCLEOTIDE SEQUENCE [LARGE SCALE GENOMIC DNA]</scope>
    <source>
        <strain evidence="12">cv. GT1</strain>
        <tissue evidence="11">Leaf</tissue>
    </source>
</reference>
<feature type="compositionally biased region" description="Polar residues" evidence="8">
    <location>
        <begin position="277"/>
        <end position="287"/>
    </location>
</feature>
<dbReference type="InterPro" id="IPR000209">
    <property type="entry name" value="Peptidase_S8/S53_dom"/>
</dbReference>
<evidence type="ECO:0000313" key="11">
    <source>
        <dbReference type="EMBL" id="KAF2291711.1"/>
    </source>
</evidence>
<protein>
    <recommendedName>
        <fullName evidence="13">Inhibitor I9 domain-containing protein</fullName>
    </recommendedName>
</protein>
<evidence type="ECO:0000256" key="5">
    <source>
        <dbReference type="ARBA" id="ARBA00022801"/>
    </source>
</evidence>